<evidence type="ECO:0000256" key="2">
    <source>
        <dbReference type="ARBA" id="ARBA00022448"/>
    </source>
</evidence>
<evidence type="ECO:0000256" key="3">
    <source>
        <dbReference type="ARBA" id="ARBA00022452"/>
    </source>
</evidence>
<keyword evidence="2 7" id="KW-0813">Transport</keyword>
<dbReference type="AlphaFoldDB" id="A0A5S5DJW1"/>
<dbReference type="Gene3D" id="2.170.130.10">
    <property type="entry name" value="TonB-dependent receptor, plug domain"/>
    <property type="match status" value="1"/>
</dbReference>
<dbReference type="EMBL" id="VNIA01000008">
    <property type="protein sequence ID" value="TYP96253.1"/>
    <property type="molecule type" value="Genomic_DNA"/>
</dbReference>
<proteinExistence type="inferred from homology"/>
<dbReference type="Pfam" id="PF07715">
    <property type="entry name" value="Plug"/>
    <property type="match status" value="1"/>
</dbReference>
<evidence type="ECO:0000259" key="9">
    <source>
        <dbReference type="Pfam" id="PF16344"/>
    </source>
</evidence>
<dbReference type="Pfam" id="PF16344">
    <property type="entry name" value="FecR_C"/>
    <property type="match status" value="1"/>
</dbReference>
<dbReference type="SUPFAM" id="SSF56935">
    <property type="entry name" value="Porins"/>
    <property type="match status" value="1"/>
</dbReference>
<dbReference type="RefSeq" id="WP_148871161.1">
    <property type="nucleotide sequence ID" value="NZ_VNIA01000008.1"/>
</dbReference>
<comment type="similarity">
    <text evidence="7">Belongs to the TonB-dependent receptor family.</text>
</comment>
<dbReference type="GO" id="GO:0009279">
    <property type="term" value="C:cell outer membrane"/>
    <property type="evidence" value="ECO:0007669"/>
    <property type="project" value="UniProtKB-SubCell"/>
</dbReference>
<sequence>MNKPLKVTLLLFLFFLGRFLVNAQTKSQPLRLLLPTIEKQYNVSFSYADNTINGVYVNLDFTNLLLTEVLSAIESKTQLRFNQLNDTFITIRKKTASDNFVFQELEEVVVNNYLTSGIYKNNTGSITIKPVQFEILPGLTEPDVLQIIQALPGVISVDETVSNINIRGGTHDQNLLLYDGIRMYQSGHFFGLISAFNPYLTKHVSVIKNGSSAKYGESISGIIDLKLDDEISHKQEFGVGIDLISVDGFAILPLGKKTALQIAARRSITDFANTPTYDQYFKRVFQDSDLTNTNSASISKNEDFYFYDTYLKFLYDISERDKLRINFLSIYNRLNYQEEATINTVNEASDSELKQKSLAGGISYLRNWNDKLTTNAQVYVSKYNLNATNYDILNDQRLIQENVVIDDGIKFDVNYSINSTLQLNTGLQFAEVGISNLEDVNNPLFSSYIKRVLQTYAIYTEGVFQPKNKNSIVKFGVRHNYFEKFDLHLTEPRLHVSQRFLNHFKAELSAELKSQSTSQIIDLQNDFLGIEKRRWVLANNSTIPVLKSKQASFGISFDKNKLLLSAETYIKKVDGITTRSQGFQNQYQFVNATGSYLVKGIDVLINKRFQNFSTWLSYSYSDNNYTFNTLNSGDSFPNNFDITHVVNFAGTYQINKFKIALGLNWHSGKPYTQPENMDSNTIVYQIPNSSRLEDYLKVGFSSSYQFNLGKHKAHLGLSIWNVLDKKNIINTYYTNTGDMISKIENQSLGFTPNLNFRVRF</sequence>
<keyword evidence="11" id="KW-1185">Reference proteome</keyword>
<evidence type="ECO:0000313" key="11">
    <source>
        <dbReference type="Proteomes" id="UP000323136"/>
    </source>
</evidence>
<dbReference type="InterPro" id="IPR037066">
    <property type="entry name" value="Plug_dom_sf"/>
</dbReference>
<dbReference type="Gene3D" id="2.40.170.20">
    <property type="entry name" value="TonB-dependent receptor, beta-barrel domain"/>
    <property type="match status" value="1"/>
</dbReference>
<dbReference type="Gene3D" id="3.55.50.30">
    <property type="match status" value="1"/>
</dbReference>
<feature type="domain" description="TonB-dependent receptor plug" evidence="8">
    <location>
        <begin position="143"/>
        <end position="220"/>
    </location>
</feature>
<evidence type="ECO:0000256" key="7">
    <source>
        <dbReference type="PROSITE-ProRule" id="PRU01360"/>
    </source>
</evidence>
<evidence type="ECO:0000256" key="6">
    <source>
        <dbReference type="ARBA" id="ARBA00023237"/>
    </source>
</evidence>
<dbReference type="InterPro" id="IPR036942">
    <property type="entry name" value="Beta-barrel_TonB_sf"/>
</dbReference>
<keyword evidence="10" id="KW-0675">Receptor</keyword>
<accession>A0A5S5DJW1</accession>
<organism evidence="10 11">
    <name type="scientific">Tenacibaculum adriaticum</name>
    <dbReference type="NCBI Taxonomy" id="413713"/>
    <lineage>
        <taxon>Bacteria</taxon>
        <taxon>Pseudomonadati</taxon>
        <taxon>Bacteroidota</taxon>
        <taxon>Flavobacteriia</taxon>
        <taxon>Flavobacteriales</taxon>
        <taxon>Flavobacteriaceae</taxon>
        <taxon>Tenacibaculum</taxon>
    </lineage>
</organism>
<name>A0A5S5DJW1_9FLAO</name>
<evidence type="ECO:0000313" key="10">
    <source>
        <dbReference type="EMBL" id="TYP96253.1"/>
    </source>
</evidence>
<keyword evidence="3 7" id="KW-1134">Transmembrane beta strand</keyword>
<evidence type="ECO:0000259" key="8">
    <source>
        <dbReference type="Pfam" id="PF07715"/>
    </source>
</evidence>
<evidence type="ECO:0000256" key="5">
    <source>
        <dbReference type="ARBA" id="ARBA00023136"/>
    </source>
</evidence>
<dbReference type="PROSITE" id="PS52016">
    <property type="entry name" value="TONB_DEPENDENT_REC_3"/>
    <property type="match status" value="1"/>
</dbReference>
<dbReference type="InterPro" id="IPR012910">
    <property type="entry name" value="Plug_dom"/>
</dbReference>
<keyword evidence="6 7" id="KW-0998">Cell outer membrane</keyword>
<dbReference type="InterPro" id="IPR032508">
    <property type="entry name" value="FecR_C"/>
</dbReference>
<keyword evidence="4 7" id="KW-0812">Transmembrane</keyword>
<dbReference type="OrthoDB" id="9803050at2"/>
<feature type="domain" description="Protein FecR C-terminal" evidence="9">
    <location>
        <begin position="27"/>
        <end position="90"/>
    </location>
</feature>
<keyword evidence="5 7" id="KW-0472">Membrane</keyword>
<evidence type="ECO:0000256" key="1">
    <source>
        <dbReference type="ARBA" id="ARBA00004571"/>
    </source>
</evidence>
<dbReference type="InterPro" id="IPR039426">
    <property type="entry name" value="TonB-dep_rcpt-like"/>
</dbReference>
<gene>
    <name evidence="10" type="ORF">C7447_1083</name>
</gene>
<comment type="subcellular location">
    <subcellularLocation>
        <location evidence="1 7">Cell outer membrane</location>
        <topology evidence="1 7">Multi-pass membrane protein</topology>
    </subcellularLocation>
</comment>
<protein>
    <submittedName>
        <fullName evidence="10">Outer membrane receptor protein involved in Fe transport</fullName>
    </submittedName>
</protein>
<dbReference type="Proteomes" id="UP000323136">
    <property type="component" value="Unassembled WGS sequence"/>
</dbReference>
<comment type="caution">
    <text evidence="10">The sequence shown here is derived from an EMBL/GenBank/DDBJ whole genome shotgun (WGS) entry which is preliminary data.</text>
</comment>
<evidence type="ECO:0000256" key="4">
    <source>
        <dbReference type="ARBA" id="ARBA00022692"/>
    </source>
</evidence>
<reference evidence="10 11" key="1">
    <citation type="submission" date="2019-07" db="EMBL/GenBank/DDBJ databases">
        <title>Genomic Encyclopedia of Type Strains, Phase IV (KMG-IV): sequencing the most valuable type-strain genomes for metagenomic binning, comparative biology and taxonomic classification.</title>
        <authorList>
            <person name="Goeker M."/>
        </authorList>
    </citation>
    <scope>NUCLEOTIDE SEQUENCE [LARGE SCALE GENOMIC DNA]</scope>
    <source>
        <strain evidence="10 11">DSM 18961</strain>
    </source>
</reference>